<gene>
    <name evidence="1" type="ordered locus">CSE_02340</name>
</gene>
<dbReference type="RefSeq" id="WP_014452767.1">
    <property type="nucleotide sequence ID" value="NC_017096.1"/>
</dbReference>
<sequence length="350" mass="39963">MKVTENVLLTGGEVNSTIIELIPGRGKLAERSITNGFTSWMIKAGWPGFLDLGGTTIYVWFGNYAIQVSTRYWDKSRELDAVTVTIWGGTYETHVTKGEIELDVEGEDLTGGKEKKLPEAMGEKSDANLPWWKKAGKTIYKFYEEHKDEIDLTKEIIKGAKDLKEAWTSDDEWIVLGQSAEVLTWKQSLEDFVVLPSWDWDHPFDSAKDFVKSIPTSFAIPAVIGGHSVENTVVRVDGIDIVNCKTHEIYYSNRMQWYNNFITQDSENATSRTFGMSRDEIPVEDIRVFVWLTIQKERYGELYGTCFCDREKQVVIFDPGRGAMKAFISYADFYLNPEPWTDAFIKNMSN</sequence>
<reference evidence="1 2" key="1">
    <citation type="submission" date="2011-01" db="EMBL/GenBank/DDBJ databases">
        <title>Whole genome sequence of Caldisericum exile AZM16c01.</title>
        <authorList>
            <person name="Narita-Yamada S."/>
            <person name="Kawakoshi A."/>
            <person name="Nakamura S."/>
            <person name="Sasagawa M."/>
            <person name="Fukada J."/>
            <person name="Sekine M."/>
            <person name="Kato Y."/>
            <person name="Fukai R."/>
            <person name="Sasaki K."/>
            <person name="Hanamaki A."/>
            <person name="Narita H."/>
            <person name="Konno Y."/>
            <person name="Mori K."/>
            <person name="Yamazaki S."/>
            <person name="Suzuki K."/>
            <person name="Fujita N."/>
        </authorList>
    </citation>
    <scope>NUCLEOTIDE SEQUENCE [LARGE SCALE GENOMIC DNA]</scope>
    <source>
        <strain evidence="2">DSM 21853 / NBRC 104410 / AZM16c01</strain>
    </source>
</reference>
<evidence type="ECO:0000313" key="2">
    <source>
        <dbReference type="Proteomes" id="UP000004793"/>
    </source>
</evidence>
<keyword evidence="2" id="KW-1185">Reference proteome</keyword>
<name>A0A7U6JFN5_CALEA</name>
<dbReference type="AlphaFoldDB" id="A0A7U6JFN5"/>
<organism evidence="1 2">
    <name type="scientific">Caldisericum exile (strain DSM 21853 / NBRC 104410 / AZM16c01)</name>
    <dbReference type="NCBI Taxonomy" id="511051"/>
    <lineage>
        <taxon>Bacteria</taxon>
        <taxon>Pseudomonadati</taxon>
        <taxon>Caldisericota/Cryosericota group</taxon>
        <taxon>Caldisericota</taxon>
        <taxon>Caldisericia</taxon>
        <taxon>Caldisericales</taxon>
        <taxon>Caldisericaceae</taxon>
        <taxon>Caldisericum</taxon>
    </lineage>
</organism>
<proteinExistence type="predicted"/>
<dbReference type="Proteomes" id="UP000004793">
    <property type="component" value="Chromosome"/>
</dbReference>
<accession>A0A7U6JFN5</accession>
<dbReference type="EMBL" id="AP012051">
    <property type="protein sequence ID" value="BAL80360.1"/>
    <property type="molecule type" value="Genomic_DNA"/>
</dbReference>
<protein>
    <submittedName>
        <fullName evidence="1">Uncharacterized protein</fullName>
    </submittedName>
</protein>
<evidence type="ECO:0000313" key="1">
    <source>
        <dbReference type="EMBL" id="BAL80360.1"/>
    </source>
</evidence>
<dbReference type="KEGG" id="cex:CSE_02340"/>